<accession>A0ACA9M4A7</accession>
<evidence type="ECO:0000313" key="2">
    <source>
        <dbReference type="Proteomes" id="UP000789860"/>
    </source>
</evidence>
<organism evidence="1 2">
    <name type="scientific">Scutellospora calospora</name>
    <dbReference type="NCBI Taxonomy" id="85575"/>
    <lineage>
        <taxon>Eukaryota</taxon>
        <taxon>Fungi</taxon>
        <taxon>Fungi incertae sedis</taxon>
        <taxon>Mucoromycota</taxon>
        <taxon>Glomeromycotina</taxon>
        <taxon>Glomeromycetes</taxon>
        <taxon>Diversisporales</taxon>
        <taxon>Gigasporaceae</taxon>
        <taxon>Scutellospora</taxon>
    </lineage>
</organism>
<evidence type="ECO:0000313" key="1">
    <source>
        <dbReference type="EMBL" id="CAG8568441.1"/>
    </source>
</evidence>
<reference evidence="1" key="1">
    <citation type="submission" date="2021-06" db="EMBL/GenBank/DDBJ databases">
        <authorList>
            <person name="Kallberg Y."/>
            <person name="Tangrot J."/>
            <person name="Rosling A."/>
        </authorList>
    </citation>
    <scope>NUCLEOTIDE SEQUENCE</scope>
    <source>
        <strain evidence="1">AU212A</strain>
    </source>
</reference>
<comment type="caution">
    <text evidence="1">The sequence shown here is derived from an EMBL/GenBank/DDBJ whole genome shotgun (WGS) entry which is preliminary data.</text>
</comment>
<dbReference type="EMBL" id="CAJVPM010009925">
    <property type="protein sequence ID" value="CAG8568441.1"/>
    <property type="molecule type" value="Genomic_DNA"/>
</dbReference>
<dbReference type="Proteomes" id="UP000789860">
    <property type="component" value="Unassembled WGS sequence"/>
</dbReference>
<gene>
    <name evidence="1" type="ORF">SCALOS_LOCUS5763</name>
</gene>
<proteinExistence type="predicted"/>
<protein>
    <submittedName>
        <fullName evidence="1">9289_t:CDS:1</fullName>
    </submittedName>
</protein>
<sequence>YLNYKKKLREEYIKDNNPIASLIRLSNISDDAKKKFENQRLEILYGKPIEYEIPKPKPEKQSDSFGNNLFNELKKEIEDVKENNAEKLKDYEDLEEKINESRLSNDKIEKLHELKKNRLAKFTNNKIKQLENKIKISKTEKIWMIYLMNYTMIKYY</sequence>
<feature type="non-terminal residue" evidence="1">
    <location>
        <position position="1"/>
    </location>
</feature>
<name>A0ACA9M4A7_9GLOM</name>
<keyword evidence="2" id="KW-1185">Reference proteome</keyword>